<dbReference type="NCBIfam" id="TIGR00018">
    <property type="entry name" value="panC"/>
    <property type="match status" value="1"/>
</dbReference>
<comment type="similarity">
    <text evidence="2">Belongs to the pantothenate synthetase family.</text>
</comment>
<dbReference type="UniPathway" id="UPA00028">
    <property type="reaction ID" value="UER00005"/>
</dbReference>
<evidence type="ECO:0000313" key="12">
    <source>
        <dbReference type="EMBL" id="QLQ81969.1"/>
    </source>
</evidence>
<evidence type="ECO:0000256" key="4">
    <source>
        <dbReference type="ARBA" id="ARBA00015647"/>
    </source>
</evidence>
<accession>A0A7H9HXN0</accession>
<dbReference type="Proteomes" id="UP000510647">
    <property type="component" value="Chromosome 7"/>
</dbReference>
<keyword evidence="6" id="KW-0566">Pantothenate biosynthesis</keyword>
<comment type="pathway">
    <text evidence="1">Cofactor biosynthesis; (R)-pantothenate biosynthesis; (R)-pantothenate from (R)-pantoate and beta-alanine: step 1/1.</text>
</comment>
<dbReference type="HAMAP" id="MF_00158">
    <property type="entry name" value="PanC"/>
    <property type="match status" value="1"/>
</dbReference>
<keyword evidence="8" id="KW-0067">ATP-binding</keyword>
<dbReference type="Pfam" id="PF02569">
    <property type="entry name" value="Pantoate_ligase"/>
    <property type="match status" value="1"/>
</dbReference>
<dbReference type="InterPro" id="IPR003721">
    <property type="entry name" value="Pantoate_ligase"/>
</dbReference>
<evidence type="ECO:0000313" key="13">
    <source>
        <dbReference type="Proteomes" id="UP000510647"/>
    </source>
</evidence>
<evidence type="ECO:0000256" key="2">
    <source>
        <dbReference type="ARBA" id="ARBA00009256"/>
    </source>
</evidence>
<dbReference type="EC" id="6.3.2.1" evidence="3"/>
<comment type="catalytic activity">
    <reaction evidence="11">
        <text>(R)-pantoate + beta-alanine + ATP = (R)-pantothenate + AMP + diphosphate + H(+)</text>
        <dbReference type="Rhea" id="RHEA:10912"/>
        <dbReference type="ChEBI" id="CHEBI:15378"/>
        <dbReference type="ChEBI" id="CHEBI:15980"/>
        <dbReference type="ChEBI" id="CHEBI:29032"/>
        <dbReference type="ChEBI" id="CHEBI:30616"/>
        <dbReference type="ChEBI" id="CHEBI:33019"/>
        <dbReference type="ChEBI" id="CHEBI:57966"/>
        <dbReference type="ChEBI" id="CHEBI:456215"/>
        <dbReference type="EC" id="6.3.2.1"/>
    </reaction>
</comment>
<evidence type="ECO:0000256" key="8">
    <source>
        <dbReference type="ARBA" id="ARBA00022840"/>
    </source>
</evidence>
<keyword evidence="13" id="KW-1185">Reference proteome</keyword>
<reference evidence="12 13" key="1">
    <citation type="submission" date="2020-06" db="EMBL/GenBank/DDBJ databases">
        <title>The yeast mating-type switching endonuclease HO is a domesticated member of an unorthodox homing genetic element family.</title>
        <authorList>
            <person name="Coughlan A.Y."/>
            <person name="Lombardi L."/>
            <person name="Braun-Galleani S."/>
            <person name="Martos A.R."/>
            <person name="Galeote V."/>
            <person name="Bigey F."/>
            <person name="Dequin S."/>
            <person name="Byrne K.P."/>
            <person name="Wolfe K.H."/>
        </authorList>
    </citation>
    <scope>NUCLEOTIDE SEQUENCE [LARGE SCALE GENOMIC DNA]</scope>
    <source>
        <strain evidence="12 13">CBS2947</strain>
    </source>
</reference>
<dbReference type="OrthoDB" id="2020436at2759"/>
<evidence type="ECO:0000256" key="3">
    <source>
        <dbReference type="ARBA" id="ARBA00012219"/>
    </source>
</evidence>
<keyword evidence="7" id="KW-0547">Nucleotide-binding</keyword>
<gene>
    <name evidence="12" type="ORF">HG537_0G02230</name>
</gene>
<sequence length="300" mass="33908">MKVVHTIQEVRNWHQDVKGSIGFVPTMGCLHAGHSSLFEQSMKDNDFTVVSIFVNPSQFGPNEDLDQYPRTLPEDIKLLEKLGVDMLFAPKTSEIYPQGIPLDVNEQRGPFVSVLGVSEMLEGSTRPNFFRGVATVVAKLFNIVAPNVAYFGQKDIQQFVVLDTMVKQLFFNTRLQMMPIMRDTNGLALSSRNKYMCPETLQIASNIHKGLQKGYDKVLESNGIVDREAVDNEIKKFWQPYISSGDFQIDYLSIANLQTLQEVAKITPTEQLVISCAIYVKDRKTNVKVRLIDNILLTSR</sequence>
<evidence type="ECO:0000256" key="6">
    <source>
        <dbReference type="ARBA" id="ARBA00022655"/>
    </source>
</evidence>
<dbReference type="CDD" id="cd00560">
    <property type="entry name" value="PanC"/>
    <property type="match status" value="1"/>
</dbReference>
<dbReference type="PANTHER" id="PTHR21299:SF1">
    <property type="entry name" value="PANTOATE--BETA-ALANINE LIGASE"/>
    <property type="match status" value="1"/>
</dbReference>
<dbReference type="PANTHER" id="PTHR21299">
    <property type="entry name" value="CYTIDYLATE KINASE/PANTOATE-BETA-ALANINE LIGASE"/>
    <property type="match status" value="1"/>
</dbReference>
<protein>
    <recommendedName>
        <fullName evidence="4">Pantoate--beta-alanine ligase</fullName>
        <ecNumber evidence="3">6.3.2.1</ecNumber>
    </recommendedName>
    <alternativeName>
        <fullName evidence="10">Pantoate-activating enzyme</fullName>
    </alternativeName>
    <alternativeName>
        <fullName evidence="9">Pantothenate synthetase</fullName>
    </alternativeName>
</protein>
<dbReference type="Gene3D" id="3.30.1300.10">
    <property type="entry name" value="Pantoate-beta-alanine ligase, C-terminal domain"/>
    <property type="match status" value="1"/>
</dbReference>
<evidence type="ECO:0000256" key="7">
    <source>
        <dbReference type="ARBA" id="ARBA00022741"/>
    </source>
</evidence>
<dbReference type="GO" id="GO:0015940">
    <property type="term" value="P:pantothenate biosynthetic process"/>
    <property type="evidence" value="ECO:0007669"/>
    <property type="project" value="UniProtKB-UniPathway"/>
</dbReference>
<evidence type="ECO:0000256" key="11">
    <source>
        <dbReference type="ARBA" id="ARBA00048258"/>
    </source>
</evidence>
<evidence type="ECO:0000256" key="5">
    <source>
        <dbReference type="ARBA" id="ARBA00022598"/>
    </source>
</evidence>
<keyword evidence="5" id="KW-0436">Ligase</keyword>
<dbReference type="SUPFAM" id="SSF52374">
    <property type="entry name" value="Nucleotidylyl transferase"/>
    <property type="match status" value="1"/>
</dbReference>
<evidence type="ECO:0000256" key="1">
    <source>
        <dbReference type="ARBA" id="ARBA00004990"/>
    </source>
</evidence>
<evidence type="ECO:0000256" key="9">
    <source>
        <dbReference type="ARBA" id="ARBA00029902"/>
    </source>
</evidence>
<dbReference type="GO" id="GO:0005524">
    <property type="term" value="F:ATP binding"/>
    <property type="evidence" value="ECO:0007669"/>
    <property type="project" value="UniProtKB-KW"/>
</dbReference>
<dbReference type="AlphaFoldDB" id="A0A7H9HXN0"/>
<dbReference type="FunFam" id="3.40.50.620:FF:000013">
    <property type="entry name" value="Pantothenate synthetase"/>
    <property type="match status" value="1"/>
</dbReference>
<dbReference type="InterPro" id="IPR014729">
    <property type="entry name" value="Rossmann-like_a/b/a_fold"/>
</dbReference>
<organism evidence="12 13">
    <name type="scientific">Torulaspora globosa</name>
    <dbReference type="NCBI Taxonomy" id="48254"/>
    <lineage>
        <taxon>Eukaryota</taxon>
        <taxon>Fungi</taxon>
        <taxon>Dikarya</taxon>
        <taxon>Ascomycota</taxon>
        <taxon>Saccharomycotina</taxon>
        <taxon>Saccharomycetes</taxon>
        <taxon>Saccharomycetales</taxon>
        <taxon>Saccharomycetaceae</taxon>
        <taxon>Torulaspora</taxon>
    </lineage>
</organism>
<dbReference type="Gene3D" id="3.40.50.620">
    <property type="entry name" value="HUPs"/>
    <property type="match status" value="1"/>
</dbReference>
<dbReference type="EMBL" id="CP059273">
    <property type="protein sequence ID" value="QLQ81969.1"/>
    <property type="molecule type" value="Genomic_DNA"/>
</dbReference>
<dbReference type="GO" id="GO:0004592">
    <property type="term" value="F:pantoate-beta-alanine ligase activity"/>
    <property type="evidence" value="ECO:0007669"/>
    <property type="project" value="UniProtKB-EC"/>
</dbReference>
<dbReference type="InterPro" id="IPR042176">
    <property type="entry name" value="Pantoate_ligase_C"/>
</dbReference>
<evidence type="ECO:0000256" key="10">
    <source>
        <dbReference type="ARBA" id="ARBA00032806"/>
    </source>
</evidence>
<proteinExistence type="inferred from homology"/>
<name>A0A7H9HXN0_9SACH</name>